<protein>
    <submittedName>
        <fullName evidence="1">Uncharacterized protein</fullName>
    </submittedName>
</protein>
<dbReference type="OrthoDB" id="4868979at2"/>
<keyword evidence="2" id="KW-1185">Reference proteome</keyword>
<dbReference type="EMBL" id="VFOQ01000002">
    <property type="protein sequence ID" value="TQL56931.1"/>
    <property type="molecule type" value="Genomic_DNA"/>
</dbReference>
<name>A0A542Z9D4_9MICO</name>
<dbReference type="RefSeq" id="WP_141790287.1">
    <property type="nucleotide sequence ID" value="NZ_BAAAKX010000015.1"/>
</dbReference>
<dbReference type="Proteomes" id="UP000319514">
    <property type="component" value="Unassembled WGS sequence"/>
</dbReference>
<accession>A0A542Z9D4</accession>
<dbReference type="AlphaFoldDB" id="A0A542Z9D4"/>
<evidence type="ECO:0000313" key="2">
    <source>
        <dbReference type="Proteomes" id="UP000319514"/>
    </source>
</evidence>
<reference evidence="1 2" key="1">
    <citation type="submission" date="2019-06" db="EMBL/GenBank/DDBJ databases">
        <title>Sequencing the genomes of 1000 actinobacteria strains.</title>
        <authorList>
            <person name="Klenk H.-P."/>
        </authorList>
    </citation>
    <scope>NUCLEOTIDE SEQUENCE [LARGE SCALE GENOMIC DNA]</scope>
    <source>
        <strain evidence="1 2">DSM 18082</strain>
    </source>
</reference>
<organism evidence="1 2">
    <name type="scientific">Oryzihumus leptocrescens</name>
    <dbReference type="NCBI Taxonomy" id="297536"/>
    <lineage>
        <taxon>Bacteria</taxon>
        <taxon>Bacillati</taxon>
        <taxon>Actinomycetota</taxon>
        <taxon>Actinomycetes</taxon>
        <taxon>Micrococcales</taxon>
        <taxon>Intrasporangiaceae</taxon>
        <taxon>Oryzihumus</taxon>
    </lineage>
</organism>
<comment type="caution">
    <text evidence="1">The sequence shown here is derived from an EMBL/GenBank/DDBJ whole genome shotgun (WGS) entry which is preliminary data.</text>
</comment>
<gene>
    <name evidence="1" type="ORF">FB474_3697</name>
</gene>
<evidence type="ECO:0000313" key="1">
    <source>
        <dbReference type="EMBL" id="TQL56931.1"/>
    </source>
</evidence>
<sequence length="74" mass="8237">MPSSPARQPFKSPFNVAREAALRPVERFEVGERVTHDRHGLGRVTACDGEAAVYVDFGHGVRRVTLPTSKLHRL</sequence>
<proteinExistence type="predicted"/>